<name>A0A842HHW1_9BACT</name>
<keyword evidence="2" id="KW-1185">Reference proteome</keyword>
<gene>
    <name evidence="1" type="ORF">H5P28_17735</name>
</gene>
<dbReference type="AlphaFoldDB" id="A0A842HHW1"/>
<dbReference type="EMBL" id="JACHVB010000060">
    <property type="protein sequence ID" value="MBC2596113.1"/>
    <property type="molecule type" value="Genomic_DNA"/>
</dbReference>
<evidence type="ECO:0000313" key="1">
    <source>
        <dbReference type="EMBL" id="MBC2596113.1"/>
    </source>
</evidence>
<organism evidence="1 2">
    <name type="scientific">Ruficoccus amylovorans</name>
    <dbReference type="NCBI Taxonomy" id="1804625"/>
    <lineage>
        <taxon>Bacteria</taxon>
        <taxon>Pseudomonadati</taxon>
        <taxon>Verrucomicrobiota</taxon>
        <taxon>Opitutia</taxon>
        <taxon>Puniceicoccales</taxon>
        <taxon>Cerasicoccaceae</taxon>
        <taxon>Ruficoccus</taxon>
    </lineage>
</organism>
<evidence type="ECO:0000313" key="2">
    <source>
        <dbReference type="Proteomes" id="UP000546464"/>
    </source>
</evidence>
<proteinExistence type="predicted"/>
<protein>
    <submittedName>
        <fullName evidence="1">Uncharacterized protein</fullName>
    </submittedName>
</protein>
<dbReference type="PROSITE" id="PS51257">
    <property type="entry name" value="PROKAR_LIPOPROTEIN"/>
    <property type="match status" value="1"/>
</dbReference>
<dbReference type="RefSeq" id="WP_185677028.1">
    <property type="nucleotide sequence ID" value="NZ_JACHVB010000060.1"/>
</dbReference>
<dbReference type="Proteomes" id="UP000546464">
    <property type="component" value="Unassembled WGS sequence"/>
</dbReference>
<accession>A0A842HHW1</accession>
<reference evidence="1 2" key="1">
    <citation type="submission" date="2020-07" db="EMBL/GenBank/DDBJ databases">
        <authorList>
            <person name="Feng X."/>
        </authorList>
    </citation>
    <scope>NUCLEOTIDE SEQUENCE [LARGE SCALE GENOMIC DNA]</scope>
    <source>
        <strain evidence="1 2">JCM31066</strain>
    </source>
</reference>
<comment type="caution">
    <text evidence="1">The sequence shown here is derived from an EMBL/GenBank/DDBJ whole genome shotgun (WGS) entry which is preliminary data.</text>
</comment>
<sequence length="167" mass="18364">MKTRFVSLLAALGLGVALLLGGCVYEVPLAEEANVPVDPALLGTWTLVQPDDPANSITAVVSQLSATEYVVATTGYAEKTQCYRAWPVEFDGVRYLQLQGLNDGTFKKNEKVYLLGKLDRNGDHLNLSLLMLKGEFANSDALQQALRENISKPDTFRELYTGARLKR</sequence>